<comment type="caution">
    <text evidence="1">The sequence shown here is derived from an EMBL/GenBank/DDBJ whole genome shotgun (WGS) entry which is preliminary data.</text>
</comment>
<dbReference type="Proteomes" id="UP001151760">
    <property type="component" value="Unassembled WGS sequence"/>
</dbReference>
<proteinExistence type="predicted"/>
<protein>
    <submittedName>
        <fullName evidence="1">Uncharacterized protein</fullName>
    </submittedName>
</protein>
<evidence type="ECO:0000313" key="1">
    <source>
        <dbReference type="EMBL" id="GJT01463.1"/>
    </source>
</evidence>
<evidence type="ECO:0000313" key="2">
    <source>
        <dbReference type="Proteomes" id="UP001151760"/>
    </source>
</evidence>
<organism evidence="1 2">
    <name type="scientific">Tanacetum coccineum</name>
    <dbReference type="NCBI Taxonomy" id="301880"/>
    <lineage>
        <taxon>Eukaryota</taxon>
        <taxon>Viridiplantae</taxon>
        <taxon>Streptophyta</taxon>
        <taxon>Embryophyta</taxon>
        <taxon>Tracheophyta</taxon>
        <taxon>Spermatophyta</taxon>
        <taxon>Magnoliopsida</taxon>
        <taxon>eudicotyledons</taxon>
        <taxon>Gunneridae</taxon>
        <taxon>Pentapetalae</taxon>
        <taxon>asterids</taxon>
        <taxon>campanulids</taxon>
        <taxon>Asterales</taxon>
        <taxon>Asteraceae</taxon>
        <taxon>Asteroideae</taxon>
        <taxon>Anthemideae</taxon>
        <taxon>Anthemidinae</taxon>
        <taxon>Tanacetum</taxon>
    </lineage>
</organism>
<gene>
    <name evidence="1" type="ORF">Tco_0822632</name>
</gene>
<name>A0ABQ5AGL0_9ASTR</name>
<reference evidence="1" key="1">
    <citation type="journal article" date="2022" name="Int. J. Mol. Sci.">
        <title>Draft Genome of Tanacetum Coccineum: Genomic Comparison of Closely Related Tanacetum-Family Plants.</title>
        <authorList>
            <person name="Yamashiro T."/>
            <person name="Shiraishi A."/>
            <person name="Nakayama K."/>
            <person name="Satake H."/>
        </authorList>
    </citation>
    <scope>NUCLEOTIDE SEQUENCE</scope>
</reference>
<reference evidence="1" key="2">
    <citation type="submission" date="2022-01" db="EMBL/GenBank/DDBJ databases">
        <authorList>
            <person name="Yamashiro T."/>
            <person name="Shiraishi A."/>
            <person name="Satake H."/>
            <person name="Nakayama K."/>
        </authorList>
    </citation>
    <scope>NUCLEOTIDE SEQUENCE</scope>
</reference>
<keyword evidence="2" id="KW-1185">Reference proteome</keyword>
<dbReference type="EMBL" id="BQNB010012273">
    <property type="protein sequence ID" value="GJT01463.1"/>
    <property type="molecule type" value="Genomic_DNA"/>
</dbReference>
<sequence length="194" mass="21660">MWWHLDVSDGGRGNETILHMLCIVDSLLNVLVVGLEIVNLLFCVREWGDGFVGHGEASFKEERKGRGSLGVFGGVVKTRALGAKGDAKGSTMFGIGGGIMRARVVSIVAWCSCGEASLEEIEDTLEQPLALLEFQRLSSFDGWKLVEIDHEVKSVVFNGITTWDETRHHELLMDPREEEDSDWDEGHYFFGEMR</sequence>
<accession>A0ABQ5AGL0</accession>